<comment type="similarity">
    <text evidence="1">Belongs to the Fur family.</text>
</comment>
<protein>
    <submittedName>
        <fullName evidence="7">Fur family transcriptional regulator</fullName>
    </submittedName>
</protein>
<dbReference type="InterPro" id="IPR043135">
    <property type="entry name" value="Fur_C"/>
</dbReference>
<dbReference type="SUPFAM" id="SSF46785">
    <property type="entry name" value="Winged helix' DNA-binding domain"/>
    <property type="match status" value="1"/>
</dbReference>
<sequence>MEDNQMAELIPFLKERGLRITPQRTLILQTFLSLKGHPTVEDIHRQLPQISLATIYNNVRLFVSLRILKELPYGNGLSKYELANQPNHYHILCESCGEIIDFNYPTLRQIEHVACKLTEFKIYSHQMEVYGLCKSCQNKEGDF</sequence>
<dbReference type="EMBL" id="JBHUEK010000025">
    <property type="protein sequence ID" value="MFD1779940.1"/>
    <property type="molecule type" value="Genomic_DNA"/>
</dbReference>
<reference evidence="8" key="1">
    <citation type="journal article" date="2019" name="Int. J. Syst. Evol. Microbiol.">
        <title>The Global Catalogue of Microorganisms (GCM) 10K type strain sequencing project: providing services to taxonomists for standard genome sequencing and annotation.</title>
        <authorList>
            <consortium name="The Broad Institute Genomics Platform"/>
            <consortium name="The Broad Institute Genome Sequencing Center for Infectious Disease"/>
            <person name="Wu L."/>
            <person name="Ma J."/>
        </authorList>
    </citation>
    <scope>NUCLEOTIDE SEQUENCE [LARGE SCALE GENOMIC DNA]</scope>
    <source>
        <strain evidence="8">CCUG 15531</strain>
    </source>
</reference>
<gene>
    <name evidence="7" type="ORF">ACFSFW_14845</name>
</gene>
<evidence type="ECO:0000256" key="1">
    <source>
        <dbReference type="ARBA" id="ARBA00007957"/>
    </source>
</evidence>
<evidence type="ECO:0000256" key="3">
    <source>
        <dbReference type="ARBA" id="ARBA00022833"/>
    </source>
</evidence>
<organism evidence="7 8">
    <name type="scientific">Fredinandcohnia salidurans</name>
    <dbReference type="NCBI Taxonomy" id="2595041"/>
    <lineage>
        <taxon>Bacteria</taxon>
        <taxon>Bacillati</taxon>
        <taxon>Bacillota</taxon>
        <taxon>Bacilli</taxon>
        <taxon>Bacillales</taxon>
        <taxon>Bacillaceae</taxon>
        <taxon>Fredinandcohnia</taxon>
    </lineage>
</organism>
<dbReference type="RefSeq" id="WP_304216224.1">
    <property type="nucleotide sequence ID" value="NZ_JBHUEK010000025.1"/>
</dbReference>
<keyword evidence="5" id="KW-0238">DNA-binding</keyword>
<evidence type="ECO:0000256" key="6">
    <source>
        <dbReference type="ARBA" id="ARBA00023163"/>
    </source>
</evidence>
<dbReference type="Gene3D" id="3.30.1490.190">
    <property type="match status" value="1"/>
</dbReference>
<evidence type="ECO:0000313" key="8">
    <source>
        <dbReference type="Proteomes" id="UP001597227"/>
    </source>
</evidence>
<dbReference type="PANTHER" id="PTHR33202">
    <property type="entry name" value="ZINC UPTAKE REGULATION PROTEIN"/>
    <property type="match status" value="1"/>
</dbReference>
<dbReference type="InterPro" id="IPR002481">
    <property type="entry name" value="FUR"/>
</dbReference>
<evidence type="ECO:0000256" key="5">
    <source>
        <dbReference type="ARBA" id="ARBA00023125"/>
    </source>
</evidence>
<comment type="caution">
    <text evidence="7">The sequence shown here is derived from an EMBL/GenBank/DDBJ whole genome shotgun (WGS) entry which is preliminary data.</text>
</comment>
<dbReference type="Gene3D" id="1.10.10.10">
    <property type="entry name" value="Winged helix-like DNA-binding domain superfamily/Winged helix DNA-binding domain"/>
    <property type="match status" value="1"/>
</dbReference>
<dbReference type="CDD" id="cd07153">
    <property type="entry name" value="Fur_like"/>
    <property type="match status" value="1"/>
</dbReference>
<name>A0ABW4MPX0_9BACI</name>
<keyword evidence="4" id="KW-0805">Transcription regulation</keyword>
<keyword evidence="3" id="KW-0862">Zinc</keyword>
<dbReference type="InterPro" id="IPR036388">
    <property type="entry name" value="WH-like_DNA-bd_sf"/>
</dbReference>
<dbReference type="Pfam" id="PF01475">
    <property type="entry name" value="FUR"/>
    <property type="match status" value="1"/>
</dbReference>
<keyword evidence="6" id="KW-0804">Transcription</keyword>
<dbReference type="InterPro" id="IPR036390">
    <property type="entry name" value="WH_DNA-bd_sf"/>
</dbReference>
<keyword evidence="8" id="KW-1185">Reference proteome</keyword>
<evidence type="ECO:0000256" key="4">
    <source>
        <dbReference type="ARBA" id="ARBA00023015"/>
    </source>
</evidence>
<dbReference type="PANTHER" id="PTHR33202:SF8">
    <property type="entry name" value="PEROXIDE-RESPONSIVE REPRESSOR PERR"/>
    <property type="match status" value="1"/>
</dbReference>
<evidence type="ECO:0000256" key="2">
    <source>
        <dbReference type="ARBA" id="ARBA00022491"/>
    </source>
</evidence>
<dbReference type="Proteomes" id="UP001597227">
    <property type="component" value="Unassembled WGS sequence"/>
</dbReference>
<evidence type="ECO:0000313" key="7">
    <source>
        <dbReference type="EMBL" id="MFD1779940.1"/>
    </source>
</evidence>
<accession>A0ABW4MPX0</accession>
<proteinExistence type="inferred from homology"/>
<keyword evidence="2" id="KW-0678">Repressor</keyword>